<dbReference type="InParanoid" id="A0A0D2AI72"/>
<gene>
    <name evidence="2" type="ORF">PV09_09605</name>
</gene>
<dbReference type="EMBL" id="KN847619">
    <property type="protein sequence ID" value="KIV98613.1"/>
    <property type="molecule type" value="Genomic_DNA"/>
</dbReference>
<dbReference type="OrthoDB" id="3497702at2759"/>
<dbReference type="VEuPathDB" id="FungiDB:PV09_09605"/>
<accession>A0A0D2AI72</accession>
<protein>
    <submittedName>
        <fullName evidence="2">Uncharacterized protein</fullName>
    </submittedName>
</protein>
<keyword evidence="1" id="KW-0732">Signal</keyword>
<keyword evidence="3" id="KW-1185">Reference proteome</keyword>
<feature type="chain" id="PRO_5002238416" evidence="1">
    <location>
        <begin position="19"/>
        <end position="131"/>
    </location>
</feature>
<evidence type="ECO:0000256" key="1">
    <source>
        <dbReference type="SAM" id="SignalP"/>
    </source>
</evidence>
<reference evidence="2 3" key="1">
    <citation type="submission" date="2015-01" db="EMBL/GenBank/DDBJ databases">
        <title>The Genome Sequence of Ochroconis gallopava CBS43764.</title>
        <authorList>
            <consortium name="The Broad Institute Genomics Platform"/>
            <person name="Cuomo C."/>
            <person name="de Hoog S."/>
            <person name="Gorbushina A."/>
            <person name="Stielow B."/>
            <person name="Teixiera M."/>
            <person name="Abouelleil A."/>
            <person name="Chapman S.B."/>
            <person name="Priest M."/>
            <person name="Young S.K."/>
            <person name="Wortman J."/>
            <person name="Nusbaum C."/>
            <person name="Birren B."/>
        </authorList>
    </citation>
    <scope>NUCLEOTIDE SEQUENCE [LARGE SCALE GENOMIC DNA]</scope>
    <source>
        <strain evidence="2 3">CBS 43764</strain>
    </source>
</reference>
<name>A0A0D2AI72_9PEZI</name>
<feature type="signal peptide" evidence="1">
    <location>
        <begin position="1"/>
        <end position="18"/>
    </location>
</feature>
<evidence type="ECO:0000313" key="3">
    <source>
        <dbReference type="Proteomes" id="UP000053259"/>
    </source>
</evidence>
<sequence>MKPTFASILAIFTATVSSLPTSQNAPASTQTATVSFSNDQTGAHAPVVAPLDGTIINLYNALTGTPVGVPVQVLASSVQLVQFPGTVNCVITNISGQVIGTLTAEHTYADLDGTSSAIPVNLAGATMQCSS</sequence>
<dbReference type="Proteomes" id="UP000053259">
    <property type="component" value="Unassembled WGS sequence"/>
</dbReference>
<dbReference type="RefSeq" id="XP_016208483.1">
    <property type="nucleotide sequence ID" value="XM_016363697.1"/>
</dbReference>
<proteinExistence type="predicted"/>
<organism evidence="2 3">
    <name type="scientific">Verruconis gallopava</name>
    <dbReference type="NCBI Taxonomy" id="253628"/>
    <lineage>
        <taxon>Eukaryota</taxon>
        <taxon>Fungi</taxon>
        <taxon>Dikarya</taxon>
        <taxon>Ascomycota</taxon>
        <taxon>Pezizomycotina</taxon>
        <taxon>Dothideomycetes</taxon>
        <taxon>Pleosporomycetidae</taxon>
        <taxon>Venturiales</taxon>
        <taxon>Sympoventuriaceae</taxon>
        <taxon>Verruconis</taxon>
    </lineage>
</organism>
<dbReference type="HOGENOM" id="CLU_153989_1_0_1"/>
<dbReference type="GeneID" id="27317578"/>
<dbReference type="AlphaFoldDB" id="A0A0D2AI72"/>
<evidence type="ECO:0000313" key="2">
    <source>
        <dbReference type="EMBL" id="KIV98613.1"/>
    </source>
</evidence>